<feature type="compositionally biased region" description="Basic and acidic residues" evidence="1">
    <location>
        <begin position="153"/>
        <end position="162"/>
    </location>
</feature>
<dbReference type="EMBL" id="JAVRRJ010000001">
    <property type="protein sequence ID" value="KAK5090973.1"/>
    <property type="molecule type" value="Genomic_DNA"/>
</dbReference>
<keyword evidence="3" id="KW-1185">Reference proteome</keyword>
<dbReference type="Proteomes" id="UP001309876">
    <property type="component" value="Unassembled WGS sequence"/>
</dbReference>
<evidence type="ECO:0000313" key="3">
    <source>
        <dbReference type="Proteomes" id="UP001309876"/>
    </source>
</evidence>
<reference evidence="2 3" key="1">
    <citation type="submission" date="2023-08" db="EMBL/GenBank/DDBJ databases">
        <title>Black Yeasts Isolated from many extreme environments.</title>
        <authorList>
            <person name="Coleine C."/>
            <person name="Stajich J.E."/>
            <person name="Selbmann L."/>
        </authorList>
    </citation>
    <scope>NUCLEOTIDE SEQUENCE [LARGE SCALE GENOMIC DNA]</scope>
    <source>
        <strain evidence="2 3">CCFEE 5910</strain>
    </source>
</reference>
<gene>
    <name evidence="2" type="ORF">LTR05_001151</name>
</gene>
<name>A0AAN7T5W0_9EURO</name>
<comment type="caution">
    <text evidence="2">The sequence shown here is derived from an EMBL/GenBank/DDBJ whole genome shotgun (WGS) entry which is preliminary data.</text>
</comment>
<proteinExistence type="predicted"/>
<evidence type="ECO:0000313" key="2">
    <source>
        <dbReference type="EMBL" id="KAK5090973.1"/>
    </source>
</evidence>
<protein>
    <submittedName>
        <fullName evidence="2">Uncharacterized protein</fullName>
    </submittedName>
</protein>
<accession>A0AAN7T5W0</accession>
<evidence type="ECO:0000256" key="1">
    <source>
        <dbReference type="SAM" id="MobiDB-lite"/>
    </source>
</evidence>
<sequence length="191" mass="22538">MPGIHPRHGSLRFRGLASLREMRRQFCRSRRRARLPELEARLSHYNVHYLHPISRYTANAGTPRRVDDEEILDSGRSYEIVRRDGRIFQRPIIIRNTPPLIRPPRWISRVITALPEGVEEEFLREGVLRRWQRIVGVLTNDDGLIQHFERDEEDMSRWKSWCDDSEDDSPGESDITNGSDTETDEQQDHNQ</sequence>
<feature type="region of interest" description="Disordered" evidence="1">
    <location>
        <begin position="153"/>
        <end position="191"/>
    </location>
</feature>
<organism evidence="2 3">
    <name type="scientific">Lithohypha guttulata</name>
    <dbReference type="NCBI Taxonomy" id="1690604"/>
    <lineage>
        <taxon>Eukaryota</taxon>
        <taxon>Fungi</taxon>
        <taxon>Dikarya</taxon>
        <taxon>Ascomycota</taxon>
        <taxon>Pezizomycotina</taxon>
        <taxon>Eurotiomycetes</taxon>
        <taxon>Chaetothyriomycetidae</taxon>
        <taxon>Chaetothyriales</taxon>
        <taxon>Trichomeriaceae</taxon>
        <taxon>Lithohypha</taxon>
    </lineage>
</organism>
<dbReference type="AlphaFoldDB" id="A0AAN7T5W0"/>